<keyword evidence="3" id="KW-1185">Reference proteome</keyword>
<evidence type="ECO:0000256" key="1">
    <source>
        <dbReference type="SAM" id="Phobius"/>
    </source>
</evidence>
<dbReference type="PANTHER" id="PTHR37814:SF1">
    <property type="entry name" value="MEMBRANE PROTEIN"/>
    <property type="match status" value="1"/>
</dbReference>
<feature type="transmembrane region" description="Helical" evidence="1">
    <location>
        <begin position="248"/>
        <end position="270"/>
    </location>
</feature>
<accession>A0A942YJM4</accession>
<organism evidence="2 3">
    <name type="scientific">Lederbergia citrisecunda</name>
    <dbReference type="NCBI Taxonomy" id="2833583"/>
    <lineage>
        <taxon>Bacteria</taxon>
        <taxon>Bacillati</taxon>
        <taxon>Bacillota</taxon>
        <taxon>Bacilli</taxon>
        <taxon>Bacillales</taxon>
        <taxon>Bacillaceae</taxon>
        <taxon>Lederbergia</taxon>
    </lineage>
</organism>
<feature type="transmembrane region" description="Helical" evidence="1">
    <location>
        <begin position="214"/>
        <end position="236"/>
    </location>
</feature>
<feature type="transmembrane region" description="Helical" evidence="1">
    <location>
        <begin position="75"/>
        <end position="102"/>
    </location>
</feature>
<dbReference type="AlphaFoldDB" id="A0A942YJM4"/>
<proteinExistence type="predicted"/>
<evidence type="ECO:0008006" key="4">
    <source>
        <dbReference type="Google" id="ProtNLM"/>
    </source>
</evidence>
<feature type="transmembrane region" description="Helical" evidence="1">
    <location>
        <begin position="321"/>
        <end position="339"/>
    </location>
</feature>
<dbReference type="InterPro" id="IPR038728">
    <property type="entry name" value="YkvI-like"/>
</dbReference>
<feature type="transmembrane region" description="Helical" evidence="1">
    <location>
        <begin position="291"/>
        <end position="309"/>
    </location>
</feature>
<evidence type="ECO:0000313" key="3">
    <source>
        <dbReference type="Proteomes" id="UP000682713"/>
    </source>
</evidence>
<dbReference type="PANTHER" id="PTHR37814">
    <property type="entry name" value="CONSERVED MEMBRANE PROTEIN"/>
    <property type="match status" value="1"/>
</dbReference>
<feature type="transmembrane region" description="Helical" evidence="1">
    <location>
        <begin position="179"/>
        <end position="202"/>
    </location>
</feature>
<feature type="transmembrane region" description="Helical" evidence="1">
    <location>
        <begin position="114"/>
        <end position="133"/>
    </location>
</feature>
<keyword evidence="1" id="KW-0472">Membrane</keyword>
<gene>
    <name evidence="2" type="ORF">KHA93_03690</name>
</gene>
<feature type="transmembrane region" description="Helical" evidence="1">
    <location>
        <begin position="140"/>
        <end position="159"/>
    </location>
</feature>
<keyword evidence="1" id="KW-0812">Transmembrane</keyword>
<sequence>MKKWTGALQVAAVYVGTVIGAGFATGREIVEFFTQYRFWGIISILIVGYLFIFLGTKIMLKAIHIQATSFEQFNVYLFGNILSKIMNAFMMIMLLGVCAVMLSGAEALFTEQLGFSYTIGSIVTISLSLFVMAVGVKGLFAVNTFVVPMLIIFNFILLFNSIRSNEIFTSLLHIPEGLISIKAIISAFSYAAFNLALAQAVLVPIAVEINDKAIVKLGGFIGGSLLTIILFSSHIILSSLPNPILFDIPMAIIVKGAASGIYFIYLLIIYGEIFTSLIGNMYGLERQIHRYVPIGSFWIHGGIIILVYIISRVNYGELLSILYPFFGYVSLIFLFILWMKPLSSNEKSG</sequence>
<name>A0A942YJM4_9BACI</name>
<comment type="caution">
    <text evidence="2">The sequence shown here is derived from an EMBL/GenBank/DDBJ whole genome shotgun (WGS) entry which is preliminary data.</text>
</comment>
<protein>
    <recommendedName>
        <fullName evidence="4">Membrane protein YkvI</fullName>
    </recommendedName>
</protein>
<dbReference type="EMBL" id="JAGYPJ010000001">
    <property type="protein sequence ID" value="MBS4198752.1"/>
    <property type="molecule type" value="Genomic_DNA"/>
</dbReference>
<evidence type="ECO:0000313" key="2">
    <source>
        <dbReference type="EMBL" id="MBS4198752.1"/>
    </source>
</evidence>
<keyword evidence="1" id="KW-1133">Transmembrane helix</keyword>
<dbReference type="Proteomes" id="UP000682713">
    <property type="component" value="Unassembled WGS sequence"/>
</dbReference>
<reference evidence="2 3" key="1">
    <citation type="submission" date="2021-05" db="EMBL/GenBank/DDBJ databases">
        <title>Novel Bacillus species.</title>
        <authorList>
            <person name="Liu G."/>
        </authorList>
    </citation>
    <scope>NUCLEOTIDE SEQUENCE [LARGE SCALE GENOMIC DNA]</scope>
    <source>
        <strain evidence="2 3">FJAT-49732</strain>
    </source>
</reference>
<feature type="transmembrane region" description="Helical" evidence="1">
    <location>
        <begin position="36"/>
        <end position="54"/>
    </location>
</feature>